<keyword evidence="7 18" id="KW-0732">Signal</keyword>
<evidence type="ECO:0000313" key="21">
    <source>
        <dbReference type="EMBL" id="KAB2823319.1"/>
    </source>
</evidence>
<evidence type="ECO:0000256" key="4">
    <source>
        <dbReference type="ARBA" id="ARBA00022475"/>
    </source>
</evidence>
<dbReference type="InterPro" id="IPR022910">
    <property type="entry name" value="Thiol_diS_interchange_DbsD"/>
</dbReference>
<evidence type="ECO:0000256" key="19">
    <source>
        <dbReference type="SAM" id="MobiDB-lite"/>
    </source>
</evidence>
<dbReference type="Gene3D" id="3.40.30.10">
    <property type="entry name" value="Glutaredoxin"/>
    <property type="match status" value="1"/>
</dbReference>
<keyword evidence="10 18" id="KW-1133">Transmembrane helix</keyword>
<dbReference type="InterPro" id="IPR036249">
    <property type="entry name" value="Thioredoxin-like_sf"/>
</dbReference>
<feature type="disulfide bond" description="Redox-active" evidence="18">
    <location>
        <begin position="528"/>
        <end position="531"/>
    </location>
</feature>
<evidence type="ECO:0000256" key="8">
    <source>
        <dbReference type="ARBA" id="ARBA00022748"/>
    </source>
</evidence>
<keyword evidence="6 18" id="KW-0812">Transmembrane</keyword>
<dbReference type="Pfam" id="PF11412">
    <property type="entry name" value="DsbD_N"/>
    <property type="match status" value="1"/>
</dbReference>
<keyword evidence="11 18" id="KW-0560">Oxidoreductase</keyword>
<keyword evidence="13 18" id="KW-0472">Membrane</keyword>
<dbReference type="InterPro" id="IPR017937">
    <property type="entry name" value="Thioredoxin_CS"/>
</dbReference>
<evidence type="ECO:0000256" key="7">
    <source>
        <dbReference type="ARBA" id="ARBA00022729"/>
    </source>
</evidence>
<protein>
    <recommendedName>
        <fullName evidence="18">Thiol:disulfide interchange protein DsbD</fullName>
        <ecNumber evidence="18">1.8.1.8</ecNumber>
    </recommendedName>
    <alternativeName>
        <fullName evidence="18">Protein-disulfide reductase</fullName>
        <shortName evidence="18">Disulfide reductase</shortName>
    </alternativeName>
</protein>
<evidence type="ECO:0000256" key="2">
    <source>
        <dbReference type="ARBA" id="ARBA00007241"/>
    </source>
</evidence>
<evidence type="ECO:0000256" key="6">
    <source>
        <dbReference type="ARBA" id="ARBA00022692"/>
    </source>
</evidence>
<dbReference type="PANTHER" id="PTHR32234">
    <property type="entry name" value="THIOL:DISULFIDE INTERCHANGE PROTEIN DSBD"/>
    <property type="match status" value="1"/>
</dbReference>
<evidence type="ECO:0000256" key="3">
    <source>
        <dbReference type="ARBA" id="ARBA00022448"/>
    </source>
</evidence>
<evidence type="ECO:0000256" key="16">
    <source>
        <dbReference type="ARBA" id="ARBA00047388"/>
    </source>
</evidence>
<dbReference type="GO" id="GO:0005886">
    <property type="term" value="C:plasma membrane"/>
    <property type="evidence" value="ECO:0007669"/>
    <property type="project" value="UniProtKB-SubCell"/>
</dbReference>
<feature type="transmembrane region" description="Helical" evidence="18">
    <location>
        <begin position="406"/>
        <end position="424"/>
    </location>
</feature>
<name>A0A6N6RPD4_9GAMM</name>
<evidence type="ECO:0000259" key="20">
    <source>
        <dbReference type="PROSITE" id="PS51352"/>
    </source>
</evidence>
<dbReference type="FunFam" id="3.40.30.10:FF:000116">
    <property type="entry name" value="Thiol:disulfide interchange protein DsbD"/>
    <property type="match status" value="1"/>
</dbReference>
<keyword evidence="12 18" id="KW-0520">NAD</keyword>
<dbReference type="AlphaFoldDB" id="A0A6N6RPD4"/>
<dbReference type="EC" id="1.8.1.8" evidence="18"/>
<dbReference type="InterPro" id="IPR028250">
    <property type="entry name" value="DsbDN"/>
</dbReference>
<evidence type="ECO:0000256" key="13">
    <source>
        <dbReference type="ARBA" id="ARBA00023136"/>
    </source>
</evidence>
<comment type="catalytic activity">
    <reaction evidence="16 18">
        <text>[protein]-dithiol + NAD(+) = [protein]-disulfide + NADH + H(+)</text>
        <dbReference type="Rhea" id="RHEA:18749"/>
        <dbReference type="Rhea" id="RHEA-COMP:10593"/>
        <dbReference type="Rhea" id="RHEA-COMP:10594"/>
        <dbReference type="ChEBI" id="CHEBI:15378"/>
        <dbReference type="ChEBI" id="CHEBI:29950"/>
        <dbReference type="ChEBI" id="CHEBI:50058"/>
        <dbReference type="ChEBI" id="CHEBI:57540"/>
        <dbReference type="ChEBI" id="CHEBI:57945"/>
        <dbReference type="EC" id="1.8.1.8"/>
    </reaction>
</comment>
<evidence type="ECO:0000256" key="18">
    <source>
        <dbReference type="HAMAP-Rule" id="MF_00399"/>
    </source>
</evidence>
<dbReference type="Gene3D" id="2.60.40.1250">
    <property type="entry name" value="Thiol:disulfide interchange protein DsbD, N-terminal domain"/>
    <property type="match status" value="1"/>
</dbReference>
<dbReference type="CDD" id="cd02953">
    <property type="entry name" value="DsbDgamma"/>
    <property type="match status" value="1"/>
</dbReference>
<feature type="transmembrane region" description="Helical" evidence="18">
    <location>
        <begin position="208"/>
        <end position="231"/>
    </location>
</feature>
<evidence type="ECO:0000256" key="17">
    <source>
        <dbReference type="ARBA" id="ARBA00047804"/>
    </source>
</evidence>
<keyword evidence="14 18" id="KW-1015">Disulfide bond</keyword>
<feature type="domain" description="Thioredoxin" evidence="20">
    <location>
        <begin position="473"/>
        <end position="613"/>
    </location>
</feature>
<evidence type="ECO:0000256" key="9">
    <source>
        <dbReference type="ARBA" id="ARBA00022982"/>
    </source>
</evidence>
<evidence type="ECO:0000256" key="5">
    <source>
        <dbReference type="ARBA" id="ARBA00022519"/>
    </source>
</evidence>
<feature type="transmembrane region" description="Helical" evidence="18">
    <location>
        <begin position="370"/>
        <end position="394"/>
    </location>
</feature>
<accession>A0A6N6RPD4</accession>
<dbReference type="SUPFAM" id="SSF52833">
    <property type="entry name" value="Thioredoxin-like"/>
    <property type="match status" value="1"/>
</dbReference>
<sequence precursor="true">MTNLLRFRAALLSFFILFTSFAPQAVASFDLTKLQGKQTSSFVTVNEAFPFNFMQQGDRVYLDWQVMPDYYLYQQRISVTANGAKIADLVMEEGTPYNDEFFGDVNIYTEPLTITVPLISVSDNAELTVRYQGCAKAGFCYPPEIRKIPLSALTGLSSYQDETANTHVVAKNDDAPVGVEKKTSPNSEQKEVSQTQQQELADNLGDAWWTPFLFLALGIGLAFTPCVLPMYPILTGIVLGGGKLSHSKAFKLSFVYVQGMALTYTLLGLVVASAGLQFQAALQHPYVLIGLSVMFVLLALSMFGAYTIQLPSSLQTKLNDISNQQKGGNLGGVFAMGAISGLVCSPCTTAPLSGALLYVAKSGDLLTGAVALYALAIGMGIPLILAAVFGNKLLPKAGVWMTHVKTLFGFILLAVPVFLLERILPHNVTPFVWSALGVAAFGWLYHVKATMPQSWKTSVAGIIAILGIVGSAIPVIDAISDKTHTEVNTTTQTVTFKKIANLEDLNRELEAAKAQGKPVMLDFYADWCVACKEFEKYTFHNEKVEPLLGQFILLQADVTKNSPEDIALLQQLKVLGLPTIDFWNSNGDYLSNARLTGFMKAEPFMNHLSTNVTNVEE</sequence>
<feature type="transmembrane region" description="Helical" evidence="18">
    <location>
        <begin position="252"/>
        <end position="274"/>
    </location>
</feature>
<keyword evidence="9 18" id="KW-0249">Electron transport</keyword>
<feature type="region of interest" description="Disordered" evidence="19">
    <location>
        <begin position="170"/>
        <end position="196"/>
    </location>
</feature>
<feature type="transmembrane region" description="Helical" evidence="18">
    <location>
        <begin position="329"/>
        <end position="358"/>
    </location>
</feature>
<evidence type="ECO:0000256" key="1">
    <source>
        <dbReference type="ARBA" id="ARBA00004429"/>
    </source>
</evidence>
<evidence type="ECO:0000256" key="14">
    <source>
        <dbReference type="ARBA" id="ARBA00023157"/>
    </source>
</evidence>
<dbReference type="PROSITE" id="PS51352">
    <property type="entry name" value="THIOREDOXIN_2"/>
    <property type="match status" value="1"/>
</dbReference>
<evidence type="ECO:0000256" key="11">
    <source>
        <dbReference type="ARBA" id="ARBA00023002"/>
    </source>
</evidence>
<dbReference type="HAMAP" id="MF_00399">
    <property type="entry name" value="DbsD"/>
    <property type="match status" value="1"/>
</dbReference>
<gene>
    <name evidence="18" type="primary">dsbD</name>
    <name evidence="21" type="ORF">F8B77_16000</name>
</gene>
<dbReference type="RefSeq" id="WP_151656549.1">
    <property type="nucleotide sequence ID" value="NZ_WBVP01000026.1"/>
</dbReference>
<dbReference type="EMBL" id="WBVP01000026">
    <property type="protein sequence ID" value="KAB2823319.1"/>
    <property type="molecule type" value="Genomic_DNA"/>
</dbReference>
<evidence type="ECO:0000256" key="15">
    <source>
        <dbReference type="ARBA" id="ARBA00023284"/>
    </source>
</evidence>
<keyword evidence="15 18" id="KW-0676">Redox-active center</keyword>
<comment type="function">
    <text evidence="18">Required to facilitate the formation of correct disulfide bonds in some periplasmic proteins and for the assembly of the periplasmic c-type cytochromes. Acts by transferring electrons from cytoplasmic thioredoxin to the periplasm. This transfer involves a cascade of disulfide bond formation and reduction steps.</text>
</comment>
<dbReference type="InterPro" id="IPR036929">
    <property type="entry name" value="DsbDN_sf"/>
</dbReference>
<dbReference type="NCBIfam" id="NF001419">
    <property type="entry name" value="PRK00293.1"/>
    <property type="match status" value="1"/>
</dbReference>
<dbReference type="GO" id="GO:0047134">
    <property type="term" value="F:protein-disulfide reductase [NAD(P)H] activity"/>
    <property type="evidence" value="ECO:0007669"/>
    <property type="project" value="UniProtKB-UniRule"/>
</dbReference>
<keyword evidence="5 18" id="KW-0997">Cell inner membrane</keyword>
<keyword evidence="4 18" id="KW-1003">Cell membrane</keyword>
<proteinExistence type="inferred from homology"/>
<evidence type="ECO:0000256" key="10">
    <source>
        <dbReference type="ARBA" id="ARBA00022989"/>
    </source>
</evidence>
<feature type="transmembrane region" description="Helical" evidence="18">
    <location>
        <begin position="430"/>
        <end position="447"/>
    </location>
</feature>
<feature type="chain" id="PRO_5027179073" description="Thiol:disulfide interchange protein DsbD" evidence="18">
    <location>
        <begin position="26"/>
        <end position="617"/>
    </location>
</feature>
<dbReference type="InterPro" id="IPR035671">
    <property type="entry name" value="DsbD_gamma"/>
</dbReference>
<dbReference type="InterPro" id="IPR003834">
    <property type="entry name" value="Cyt_c_assmbl_TM_dom"/>
</dbReference>
<dbReference type="Proteomes" id="UP000434870">
    <property type="component" value="Unassembled WGS sequence"/>
</dbReference>
<dbReference type="SUPFAM" id="SSF74863">
    <property type="entry name" value="Thiol:disulfide interchange protein DsbD, N-terminal domain (DsbD-alpha)"/>
    <property type="match status" value="1"/>
</dbReference>
<comment type="catalytic activity">
    <reaction evidence="17 18">
        <text>[protein]-dithiol + NADP(+) = [protein]-disulfide + NADPH + H(+)</text>
        <dbReference type="Rhea" id="RHEA:18753"/>
        <dbReference type="Rhea" id="RHEA-COMP:10593"/>
        <dbReference type="Rhea" id="RHEA-COMP:10594"/>
        <dbReference type="ChEBI" id="CHEBI:15378"/>
        <dbReference type="ChEBI" id="CHEBI:29950"/>
        <dbReference type="ChEBI" id="CHEBI:50058"/>
        <dbReference type="ChEBI" id="CHEBI:57783"/>
        <dbReference type="ChEBI" id="CHEBI:58349"/>
        <dbReference type="EC" id="1.8.1.8"/>
    </reaction>
</comment>
<dbReference type="Pfam" id="PF02683">
    <property type="entry name" value="DsbD_TM"/>
    <property type="match status" value="1"/>
</dbReference>
<evidence type="ECO:0000256" key="12">
    <source>
        <dbReference type="ARBA" id="ARBA00023027"/>
    </source>
</evidence>
<organism evidence="21 22">
    <name type="scientific">Aliivibrio finisterrensis</name>
    <dbReference type="NCBI Taxonomy" id="511998"/>
    <lineage>
        <taxon>Bacteria</taxon>
        <taxon>Pseudomonadati</taxon>
        <taxon>Pseudomonadota</taxon>
        <taxon>Gammaproteobacteria</taxon>
        <taxon>Vibrionales</taxon>
        <taxon>Vibrionaceae</taxon>
        <taxon>Aliivibrio</taxon>
    </lineage>
</organism>
<dbReference type="PANTHER" id="PTHR32234:SF0">
    <property type="entry name" value="THIOL:DISULFIDE INTERCHANGE PROTEIN DSBD"/>
    <property type="match status" value="1"/>
</dbReference>
<reference evidence="21 22" key="1">
    <citation type="submission" date="2019-09" db="EMBL/GenBank/DDBJ databases">
        <title>Genome of Aliivibrio finisterrensis LMG 23869 (type strain).</title>
        <authorList>
            <person name="Bowman J.P."/>
        </authorList>
    </citation>
    <scope>NUCLEOTIDE SEQUENCE [LARGE SCALE GENOMIC DNA]</scope>
    <source>
        <strain evidence="21 22">LMG 23869</strain>
    </source>
</reference>
<feature type="disulfide bond" description="Redox-active" evidence="18">
    <location>
        <begin position="134"/>
        <end position="140"/>
    </location>
</feature>
<dbReference type="PROSITE" id="PS00194">
    <property type="entry name" value="THIOREDOXIN_1"/>
    <property type="match status" value="1"/>
</dbReference>
<dbReference type="GO" id="GO:0009055">
    <property type="term" value="F:electron transfer activity"/>
    <property type="evidence" value="ECO:0007669"/>
    <property type="project" value="UniProtKB-UniRule"/>
</dbReference>
<evidence type="ECO:0000313" key="22">
    <source>
        <dbReference type="Proteomes" id="UP000434870"/>
    </source>
</evidence>
<comment type="similarity">
    <text evidence="2 18">Belongs to the thioredoxin family. DsbD subfamily.</text>
</comment>
<dbReference type="Pfam" id="PF13899">
    <property type="entry name" value="Thioredoxin_7"/>
    <property type="match status" value="1"/>
</dbReference>
<feature type="compositionally biased region" description="Basic and acidic residues" evidence="19">
    <location>
        <begin position="170"/>
        <end position="191"/>
    </location>
</feature>
<dbReference type="GO" id="GO:0017004">
    <property type="term" value="P:cytochrome complex assembly"/>
    <property type="evidence" value="ECO:0007669"/>
    <property type="project" value="UniProtKB-UniRule"/>
</dbReference>
<feature type="transmembrane region" description="Helical" evidence="18">
    <location>
        <begin position="286"/>
        <end position="308"/>
    </location>
</feature>
<comment type="caution">
    <text evidence="21">The sequence shown here is derived from an EMBL/GenBank/DDBJ whole genome shotgun (WGS) entry which is preliminary data.</text>
</comment>
<dbReference type="GO" id="GO:0045454">
    <property type="term" value="P:cell redox homeostasis"/>
    <property type="evidence" value="ECO:0007669"/>
    <property type="project" value="TreeGrafter"/>
</dbReference>
<feature type="transmembrane region" description="Helical" evidence="18">
    <location>
        <begin position="459"/>
        <end position="476"/>
    </location>
</feature>
<feature type="signal peptide" evidence="18">
    <location>
        <begin position="1"/>
        <end position="25"/>
    </location>
</feature>
<comment type="caution">
    <text evidence="18">Lacks conserved residue(s) required for the propagation of feature annotation.</text>
</comment>
<comment type="subcellular location">
    <subcellularLocation>
        <location evidence="1 18">Cell inner membrane</location>
        <topology evidence="1 18">Multi-pass membrane protein</topology>
    </subcellularLocation>
</comment>
<keyword evidence="3 18" id="KW-0813">Transport</keyword>
<keyword evidence="8 18" id="KW-0201">Cytochrome c-type biogenesis</keyword>
<dbReference type="InterPro" id="IPR013766">
    <property type="entry name" value="Thioredoxin_domain"/>
</dbReference>